<comment type="subcellular location">
    <subcellularLocation>
        <location evidence="1">Cell membrane</location>
        <topology evidence="1">Multi-pass membrane protein</topology>
    </subcellularLocation>
</comment>
<accession>A0ABV9E0V0</accession>
<name>A0ABV9E0V0_9ACTN</name>
<dbReference type="Proteomes" id="UP001595923">
    <property type="component" value="Unassembled WGS sequence"/>
</dbReference>
<evidence type="ECO:0000256" key="2">
    <source>
        <dbReference type="ARBA" id="ARBA00022475"/>
    </source>
</evidence>
<feature type="transmembrane region" description="Helical" evidence="7">
    <location>
        <begin position="156"/>
        <end position="176"/>
    </location>
</feature>
<keyword evidence="3 7" id="KW-0812">Transmembrane</keyword>
<feature type="transmembrane region" description="Helical" evidence="7">
    <location>
        <begin position="196"/>
        <end position="216"/>
    </location>
</feature>
<evidence type="ECO:0000256" key="3">
    <source>
        <dbReference type="ARBA" id="ARBA00022692"/>
    </source>
</evidence>
<reference evidence="9" key="1">
    <citation type="journal article" date="2019" name="Int. J. Syst. Evol. Microbiol.">
        <title>The Global Catalogue of Microorganisms (GCM) 10K type strain sequencing project: providing services to taxonomists for standard genome sequencing and annotation.</title>
        <authorList>
            <consortium name="The Broad Institute Genomics Platform"/>
            <consortium name="The Broad Institute Genome Sequencing Center for Infectious Disease"/>
            <person name="Wu L."/>
            <person name="Ma J."/>
        </authorList>
    </citation>
    <scope>NUCLEOTIDE SEQUENCE [LARGE SCALE GENOMIC DNA]</scope>
    <source>
        <strain evidence="9">XZYJ18</strain>
    </source>
</reference>
<keyword evidence="9" id="KW-1185">Reference proteome</keyword>
<proteinExistence type="predicted"/>
<comment type="caution">
    <text evidence="8">The sequence shown here is derived from an EMBL/GenBank/DDBJ whole genome shotgun (WGS) entry which is preliminary data.</text>
</comment>
<feature type="transmembrane region" description="Helical" evidence="7">
    <location>
        <begin position="223"/>
        <end position="244"/>
    </location>
</feature>
<evidence type="ECO:0000313" key="9">
    <source>
        <dbReference type="Proteomes" id="UP001595923"/>
    </source>
</evidence>
<feature type="transmembrane region" description="Helical" evidence="7">
    <location>
        <begin position="124"/>
        <end position="144"/>
    </location>
</feature>
<evidence type="ECO:0000313" key="8">
    <source>
        <dbReference type="EMBL" id="MFC4564731.1"/>
    </source>
</evidence>
<dbReference type="EMBL" id="JBHSFQ010000028">
    <property type="protein sequence ID" value="MFC4564731.1"/>
    <property type="molecule type" value="Genomic_DNA"/>
</dbReference>
<evidence type="ECO:0000256" key="6">
    <source>
        <dbReference type="SAM" id="MobiDB-lite"/>
    </source>
</evidence>
<sequence>MRERTRRAAEAWRRRHPRLGTPALIVVRTVRSVVRSRVVGLSAEAAFFSLLSLPALLLGVAGTLGHLAPVLGAGTVLDIRGWLLDLAAKALTPDAVDSVVAPMVDEFLGGAQGGVLSVTFLVSLWSGSRAMSVFIEAITIAYGLDDLRGYVRQRVLAFLGYIGALLFALIVLPVMVAGPEAVRELLPMTAGHLGTAYWPAVAFLSTGAVTLLYLLATPVRPPLWRYLPGSLLATAILLLGSVLLRAYLGASFGQVTIYGSLAAPIAILTWLWLMALAVLIGSALNAEIDAAWPTARTAAARARIAARRHERAALMVERREEALRTVAEPGEEPDPGPDPEPEAAGGAAKAADPAGGEAGGGSGAPDRDGGAPADRVPSRPEPGGPGTAVAPRRASRRPSGLRKTSN</sequence>
<dbReference type="Pfam" id="PF03631">
    <property type="entry name" value="Virul_fac_BrkB"/>
    <property type="match status" value="1"/>
</dbReference>
<feature type="compositionally biased region" description="Low complexity" evidence="6">
    <location>
        <begin position="342"/>
        <end position="355"/>
    </location>
</feature>
<keyword evidence="4 7" id="KW-1133">Transmembrane helix</keyword>
<protein>
    <submittedName>
        <fullName evidence="8">YihY/virulence factor BrkB family protein</fullName>
    </submittedName>
</protein>
<keyword evidence="2" id="KW-1003">Cell membrane</keyword>
<evidence type="ECO:0000256" key="5">
    <source>
        <dbReference type="ARBA" id="ARBA00023136"/>
    </source>
</evidence>
<organism evidence="8 9">
    <name type="scientific">Nocardiopsis mangrovi</name>
    <dbReference type="NCBI Taxonomy" id="1179818"/>
    <lineage>
        <taxon>Bacteria</taxon>
        <taxon>Bacillati</taxon>
        <taxon>Actinomycetota</taxon>
        <taxon>Actinomycetes</taxon>
        <taxon>Streptosporangiales</taxon>
        <taxon>Nocardiopsidaceae</taxon>
        <taxon>Nocardiopsis</taxon>
    </lineage>
</organism>
<dbReference type="PANTHER" id="PTHR30213:SF0">
    <property type="entry name" value="UPF0761 MEMBRANE PROTEIN YIHY"/>
    <property type="match status" value="1"/>
</dbReference>
<feature type="region of interest" description="Disordered" evidence="6">
    <location>
        <begin position="324"/>
        <end position="406"/>
    </location>
</feature>
<feature type="transmembrane region" description="Helical" evidence="7">
    <location>
        <begin position="256"/>
        <end position="280"/>
    </location>
</feature>
<gene>
    <name evidence="8" type="ORF">ACFO4E_22970</name>
</gene>
<feature type="transmembrane region" description="Helical" evidence="7">
    <location>
        <begin position="38"/>
        <end position="61"/>
    </location>
</feature>
<dbReference type="InterPro" id="IPR017039">
    <property type="entry name" value="Virul_fac_BrkB"/>
</dbReference>
<feature type="non-terminal residue" evidence="8">
    <location>
        <position position="406"/>
    </location>
</feature>
<dbReference type="RefSeq" id="WP_378578272.1">
    <property type="nucleotide sequence ID" value="NZ_JBHSFQ010000028.1"/>
</dbReference>
<keyword evidence="5 7" id="KW-0472">Membrane</keyword>
<evidence type="ECO:0000256" key="1">
    <source>
        <dbReference type="ARBA" id="ARBA00004651"/>
    </source>
</evidence>
<evidence type="ECO:0000256" key="7">
    <source>
        <dbReference type="SAM" id="Phobius"/>
    </source>
</evidence>
<feature type="compositionally biased region" description="Basic residues" evidence="6">
    <location>
        <begin position="393"/>
        <end position="406"/>
    </location>
</feature>
<feature type="compositionally biased region" description="Acidic residues" evidence="6">
    <location>
        <begin position="329"/>
        <end position="341"/>
    </location>
</feature>
<evidence type="ECO:0000256" key="4">
    <source>
        <dbReference type="ARBA" id="ARBA00022989"/>
    </source>
</evidence>
<dbReference type="PANTHER" id="PTHR30213">
    <property type="entry name" value="INNER MEMBRANE PROTEIN YHJD"/>
    <property type="match status" value="1"/>
</dbReference>